<reference evidence="3 4" key="1">
    <citation type="submission" date="2016-10" db="EMBL/GenBank/DDBJ databases">
        <authorList>
            <person name="de Groot N.N."/>
        </authorList>
    </citation>
    <scope>NUCLEOTIDE SEQUENCE [LARGE SCALE GENOMIC DNA]</scope>
    <source>
        <strain evidence="3 4">CGMCC 1.5337</strain>
    </source>
</reference>
<feature type="transmembrane region" description="Helical" evidence="1">
    <location>
        <begin position="35"/>
        <end position="58"/>
    </location>
</feature>
<sequence length="62" mass="6246">MDARTKGTLLWGVVGALAFLVLAQGYLLISGDRVPYAALFGVAAVVFVAAAATARVAAGRAP</sequence>
<keyword evidence="4" id="KW-1185">Reference proteome</keyword>
<dbReference type="OrthoDB" id="307419at2157"/>
<protein>
    <recommendedName>
        <fullName evidence="2">DUF7981 domain-containing protein</fullName>
    </recommendedName>
</protein>
<keyword evidence="1" id="KW-0812">Transmembrane</keyword>
<keyword evidence="1" id="KW-1133">Transmembrane helix</keyword>
<feature type="domain" description="DUF7981" evidence="2">
    <location>
        <begin position="1"/>
        <end position="60"/>
    </location>
</feature>
<evidence type="ECO:0000313" key="3">
    <source>
        <dbReference type="EMBL" id="SEW20917.1"/>
    </source>
</evidence>
<accession>A0A1I0Q1T3</accession>
<feature type="transmembrane region" description="Helical" evidence="1">
    <location>
        <begin position="9"/>
        <end position="29"/>
    </location>
</feature>
<dbReference type="EMBL" id="FOJA01000001">
    <property type="protein sequence ID" value="SEW20917.1"/>
    <property type="molecule type" value="Genomic_DNA"/>
</dbReference>
<dbReference type="Pfam" id="PF25938">
    <property type="entry name" value="DUF7981"/>
    <property type="match status" value="1"/>
</dbReference>
<keyword evidence="1" id="KW-0472">Membrane</keyword>
<dbReference type="STRING" id="355548.SAMN04487945_2194"/>
<dbReference type="Proteomes" id="UP000198518">
    <property type="component" value="Unassembled WGS sequence"/>
</dbReference>
<name>A0A1I0Q1T3_9EURY</name>
<proteinExistence type="predicted"/>
<organism evidence="3 4">
    <name type="scientific">Halobacterium jilantaiense</name>
    <dbReference type="NCBI Taxonomy" id="355548"/>
    <lineage>
        <taxon>Archaea</taxon>
        <taxon>Methanobacteriati</taxon>
        <taxon>Methanobacteriota</taxon>
        <taxon>Stenosarchaea group</taxon>
        <taxon>Halobacteria</taxon>
        <taxon>Halobacteriales</taxon>
        <taxon>Halobacteriaceae</taxon>
        <taxon>Halobacterium</taxon>
    </lineage>
</organism>
<gene>
    <name evidence="3" type="ORF">SAMN04487945_2194</name>
</gene>
<dbReference type="RefSeq" id="WP_089669422.1">
    <property type="nucleotide sequence ID" value="NZ_FOJA01000001.1"/>
</dbReference>
<evidence type="ECO:0000313" key="4">
    <source>
        <dbReference type="Proteomes" id="UP000198518"/>
    </source>
</evidence>
<evidence type="ECO:0000256" key="1">
    <source>
        <dbReference type="SAM" id="Phobius"/>
    </source>
</evidence>
<dbReference type="InterPro" id="IPR058287">
    <property type="entry name" value="DUF7981"/>
</dbReference>
<dbReference type="AlphaFoldDB" id="A0A1I0Q1T3"/>
<evidence type="ECO:0000259" key="2">
    <source>
        <dbReference type="Pfam" id="PF25938"/>
    </source>
</evidence>